<evidence type="ECO:0008006" key="10">
    <source>
        <dbReference type="Google" id="ProtNLM"/>
    </source>
</evidence>
<dbReference type="Gene3D" id="2.30.29.30">
    <property type="entry name" value="Pleckstrin-homology domain (PH domain)/Phosphotyrosine-binding domain (PTB)"/>
    <property type="match status" value="1"/>
</dbReference>
<dbReference type="SUPFAM" id="SSF57903">
    <property type="entry name" value="FYVE/PHD zinc finger"/>
    <property type="match status" value="1"/>
</dbReference>
<dbReference type="PANTHER" id="PTHR46280">
    <property type="entry name" value="PLECKSTRIN HOMOLOGY DOMAIN-CONTAINING FAMILY F MEMBER 2-RELATED"/>
    <property type="match status" value="1"/>
</dbReference>
<organism evidence="8 9">
    <name type="scientific">Pygocentrus nattereri</name>
    <name type="common">Red-bellied piranha</name>
    <dbReference type="NCBI Taxonomy" id="42514"/>
    <lineage>
        <taxon>Eukaryota</taxon>
        <taxon>Metazoa</taxon>
        <taxon>Chordata</taxon>
        <taxon>Craniata</taxon>
        <taxon>Vertebrata</taxon>
        <taxon>Euteleostomi</taxon>
        <taxon>Actinopterygii</taxon>
        <taxon>Neopterygii</taxon>
        <taxon>Teleostei</taxon>
        <taxon>Ostariophysi</taxon>
        <taxon>Characiformes</taxon>
        <taxon>Characoidei</taxon>
        <taxon>Pygocentrus</taxon>
    </lineage>
</organism>
<evidence type="ECO:0000256" key="1">
    <source>
        <dbReference type="ARBA" id="ARBA00022723"/>
    </source>
</evidence>
<dbReference type="Proteomes" id="UP001501920">
    <property type="component" value="Chromosome 25"/>
</dbReference>
<dbReference type="PROSITE" id="PS50003">
    <property type="entry name" value="PH_DOMAIN"/>
    <property type="match status" value="1"/>
</dbReference>
<evidence type="ECO:0000256" key="4">
    <source>
        <dbReference type="PROSITE-ProRule" id="PRU00091"/>
    </source>
</evidence>
<dbReference type="Ensembl" id="ENSPNAT00000028237.2">
    <property type="protein sequence ID" value="ENSPNAP00000018825.2"/>
    <property type="gene ID" value="ENSPNAG00000025287.2"/>
</dbReference>
<dbReference type="OrthoDB" id="70570at2759"/>
<dbReference type="Pfam" id="PF01363">
    <property type="entry name" value="FYVE"/>
    <property type="match status" value="1"/>
</dbReference>
<keyword evidence="1" id="KW-0479">Metal-binding</keyword>
<keyword evidence="3" id="KW-0862">Zinc</keyword>
<dbReference type="SUPFAM" id="SSF50729">
    <property type="entry name" value="PH domain-like"/>
    <property type="match status" value="1"/>
</dbReference>
<evidence type="ECO:0000256" key="2">
    <source>
        <dbReference type="ARBA" id="ARBA00022771"/>
    </source>
</evidence>
<evidence type="ECO:0000259" key="6">
    <source>
        <dbReference type="PROSITE" id="PS50003"/>
    </source>
</evidence>
<dbReference type="InterPro" id="IPR000306">
    <property type="entry name" value="Znf_FYVE"/>
</dbReference>
<dbReference type="Pfam" id="PF00169">
    <property type="entry name" value="PH"/>
    <property type="match status" value="1"/>
</dbReference>
<sequence length="302" mass="34731">MSDQLTFAMENRERILAVENSFGPSGKSLLESGRILVGEGRLMKLCRRCPQPKVFFLFNDILVYGSIVMAGRWNKNQHIIRLEEVQQEDLEDSMEMSNQWLIKTPQKSFYVGAASAEEKQAWMEHIENCRSQQLQRLGLPANAPAVKDFAATWIPDHASAICMRCSERFSVAHRRHHCRRCGFIVCNSCSKARAVLRHISSKPVRVCMLCKVTMEGQERLQRQMKNQVRNQPGKEWKTRSGSNIQYDTSSEEDADELVENSSPTQWFSSQDNSSPYCYFNPDHIKPPRWCCFTTSGLQAHYI</sequence>
<feature type="compositionally biased region" description="Polar residues" evidence="5">
    <location>
        <begin position="239"/>
        <end position="248"/>
    </location>
</feature>
<gene>
    <name evidence="8" type="primary">PLEKHF1</name>
</gene>
<feature type="domain" description="FYVE-type" evidence="7">
    <location>
        <begin position="156"/>
        <end position="215"/>
    </location>
</feature>
<dbReference type="OMA" id="YEATSND"/>
<protein>
    <recommendedName>
        <fullName evidence="10">Pleckstrin homology and FYVE domain containing 1</fullName>
    </recommendedName>
</protein>
<keyword evidence="9" id="KW-1185">Reference proteome</keyword>
<dbReference type="Gene3D" id="3.30.40.10">
    <property type="entry name" value="Zinc/RING finger domain, C3HC4 (zinc finger)"/>
    <property type="match status" value="1"/>
</dbReference>
<dbReference type="InterPro" id="IPR011993">
    <property type="entry name" value="PH-like_dom_sf"/>
</dbReference>
<evidence type="ECO:0000259" key="7">
    <source>
        <dbReference type="PROSITE" id="PS50178"/>
    </source>
</evidence>
<dbReference type="GO" id="GO:0007032">
    <property type="term" value="P:endosome organization"/>
    <property type="evidence" value="ECO:0007669"/>
    <property type="project" value="TreeGrafter"/>
</dbReference>
<dbReference type="GO" id="GO:0035091">
    <property type="term" value="F:phosphatidylinositol binding"/>
    <property type="evidence" value="ECO:0007669"/>
    <property type="project" value="TreeGrafter"/>
</dbReference>
<evidence type="ECO:0000313" key="9">
    <source>
        <dbReference type="Proteomes" id="UP001501920"/>
    </source>
</evidence>
<dbReference type="InterPro" id="IPR037871">
    <property type="entry name" value="PH_Phafin"/>
</dbReference>
<dbReference type="AlphaFoldDB" id="A0A3B4D5M3"/>
<dbReference type="SMART" id="SM00233">
    <property type="entry name" value="PH"/>
    <property type="match status" value="1"/>
</dbReference>
<dbReference type="CDD" id="cd01218">
    <property type="entry name" value="PH_Phafin2-like"/>
    <property type="match status" value="1"/>
</dbReference>
<reference evidence="8 9" key="1">
    <citation type="submission" date="2020-10" db="EMBL/GenBank/DDBJ databases">
        <title>Pygocentrus nattereri (red-bellied piranha) genome, fPygNat1, primary haplotype.</title>
        <authorList>
            <person name="Myers G."/>
            <person name="Meyer A."/>
            <person name="Karagic N."/>
            <person name="Pippel M."/>
            <person name="Winkler S."/>
            <person name="Tracey A."/>
            <person name="Wood J."/>
            <person name="Formenti G."/>
            <person name="Howe K."/>
            <person name="Fedrigo O."/>
            <person name="Jarvis E.D."/>
        </authorList>
    </citation>
    <scope>NUCLEOTIDE SEQUENCE [LARGE SCALE GENOMIC DNA]</scope>
</reference>
<dbReference type="STRING" id="42514.ENSPNAP00000018825"/>
<dbReference type="SMART" id="SM00064">
    <property type="entry name" value="FYVE"/>
    <property type="match status" value="1"/>
</dbReference>
<feature type="domain" description="PH" evidence="6">
    <location>
        <begin position="35"/>
        <end position="131"/>
    </location>
</feature>
<proteinExistence type="predicted"/>
<dbReference type="InterPro" id="IPR013083">
    <property type="entry name" value="Znf_RING/FYVE/PHD"/>
</dbReference>
<accession>A0A3B4D5M3</accession>
<reference evidence="8" key="2">
    <citation type="submission" date="2025-08" db="UniProtKB">
        <authorList>
            <consortium name="Ensembl"/>
        </authorList>
    </citation>
    <scope>IDENTIFICATION</scope>
</reference>
<evidence type="ECO:0000256" key="3">
    <source>
        <dbReference type="ARBA" id="ARBA00022833"/>
    </source>
</evidence>
<keyword evidence="2 4" id="KW-0863">Zinc-finger</keyword>
<dbReference type="InterPro" id="IPR051765">
    <property type="entry name" value="PH_domain-containing_F"/>
</dbReference>
<dbReference type="PROSITE" id="PS50178">
    <property type="entry name" value="ZF_FYVE"/>
    <property type="match status" value="1"/>
</dbReference>
<dbReference type="InterPro" id="IPR017455">
    <property type="entry name" value="Znf_FYVE-rel"/>
</dbReference>
<dbReference type="GO" id="GO:0008270">
    <property type="term" value="F:zinc ion binding"/>
    <property type="evidence" value="ECO:0007669"/>
    <property type="project" value="UniProtKB-KW"/>
</dbReference>
<evidence type="ECO:0000313" key="8">
    <source>
        <dbReference type="Ensembl" id="ENSPNAP00000018825.2"/>
    </source>
</evidence>
<dbReference type="PANTHER" id="PTHR46280:SF2">
    <property type="entry name" value="PLECKSTRIN HOMOLOGY DOMAIN-CONTAINING FAMILY F MEMBER 1"/>
    <property type="match status" value="1"/>
</dbReference>
<feature type="region of interest" description="Disordered" evidence="5">
    <location>
        <begin position="224"/>
        <end position="255"/>
    </location>
</feature>
<dbReference type="GO" id="GO:0005769">
    <property type="term" value="C:early endosome"/>
    <property type="evidence" value="ECO:0007669"/>
    <property type="project" value="TreeGrafter"/>
</dbReference>
<dbReference type="InterPro" id="IPR001849">
    <property type="entry name" value="PH_domain"/>
</dbReference>
<dbReference type="GeneTree" id="ENSGT00940000160728"/>
<dbReference type="GO" id="GO:0008333">
    <property type="term" value="P:endosome to lysosome transport"/>
    <property type="evidence" value="ECO:0007669"/>
    <property type="project" value="TreeGrafter"/>
</dbReference>
<reference evidence="8" key="3">
    <citation type="submission" date="2025-09" db="UniProtKB">
        <authorList>
            <consortium name="Ensembl"/>
        </authorList>
    </citation>
    <scope>IDENTIFICATION</scope>
</reference>
<name>A0A3B4D5M3_PYGNA</name>
<dbReference type="InterPro" id="IPR011011">
    <property type="entry name" value="Znf_FYVE_PHD"/>
</dbReference>
<evidence type="ECO:0000256" key="5">
    <source>
        <dbReference type="SAM" id="MobiDB-lite"/>
    </source>
</evidence>